<sequence>MKKSKRMQTVNSLAEREEQEQANKFAKSQQHCEAQQQKLAELKQYYQEYAEASRKVTGGFLDISRMQESRAFMAKLSAAISQQREVIRKAELVMKEDRKHWMDSRRRAMSMQKLTERYIHQELCQAEATEQRLADDLSSQRFVWSMRQNNAMA</sequence>
<evidence type="ECO:0000256" key="6">
    <source>
        <dbReference type="ARBA" id="ARBA00022500"/>
    </source>
</evidence>
<comment type="caution">
    <text evidence="12">The sequence shown here is derived from an EMBL/GenBank/DDBJ whole genome shotgun (WGS) entry which is preliminary data.</text>
</comment>
<evidence type="ECO:0000256" key="5">
    <source>
        <dbReference type="ARBA" id="ARBA00022475"/>
    </source>
</evidence>
<evidence type="ECO:0000313" key="12">
    <source>
        <dbReference type="EMBL" id="POP51861.1"/>
    </source>
</evidence>
<evidence type="ECO:0000256" key="11">
    <source>
        <dbReference type="SAM" id="MobiDB-lite"/>
    </source>
</evidence>
<dbReference type="AlphaFoldDB" id="A0A2S4HDT5"/>
<keyword evidence="12" id="KW-0282">Flagellum</keyword>
<evidence type="ECO:0000313" key="13">
    <source>
        <dbReference type="Proteomes" id="UP000237222"/>
    </source>
</evidence>
<dbReference type="InterPro" id="IPR052570">
    <property type="entry name" value="FliJ"/>
</dbReference>
<dbReference type="GO" id="GO:0071973">
    <property type="term" value="P:bacterial-type flagellum-dependent cell motility"/>
    <property type="evidence" value="ECO:0007669"/>
    <property type="project" value="InterPro"/>
</dbReference>
<dbReference type="InterPro" id="IPR012823">
    <property type="entry name" value="Flagell_FliJ"/>
</dbReference>
<dbReference type="Proteomes" id="UP000237222">
    <property type="component" value="Unassembled WGS sequence"/>
</dbReference>
<protein>
    <recommendedName>
        <fullName evidence="3">Flagellar FliJ protein</fullName>
    </recommendedName>
</protein>
<evidence type="ECO:0000256" key="8">
    <source>
        <dbReference type="ARBA" id="ARBA00022927"/>
    </source>
</evidence>
<evidence type="ECO:0000256" key="7">
    <source>
        <dbReference type="ARBA" id="ARBA00022795"/>
    </source>
</evidence>
<dbReference type="PANTHER" id="PTHR38786:SF1">
    <property type="entry name" value="FLAGELLAR FLIJ PROTEIN"/>
    <property type="match status" value="1"/>
</dbReference>
<evidence type="ECO:0000256" key="10">
    <source>
        <dbReference type="ARBA" id="ARBA00023225"/>
    </source>
</evidence>
<keyword evidence="5" id="KW-1003">Cell membrane</keyword>
<dbReference type="InterPro" id="IPR053716">
    <property type="entry name" value="Flag_assembly_chemotaxis_eff"/>
</dbReference>
<keyword evidence="10" id="KW-1006">Bacterial flagellum protein export</keyword>
<comment type="similarity">
    <text evidence="2">Belongs to the FliJ family.</text>
</comment>
<dbReference type="RefSeq" id="WP_103685310.1">
    <property type="nucleotide sequence ID" value="NZ_PQGG01000034.1"/>
</dbReference>
<dbReference type="PANTHER" id="PTHR38786">
    <property type="entry name" value="FLAGELLAR FLIJ PROTEIN"/>
    <property type="match status" value="1"/>
</dbReference>
<dbReference type="GO" id="GO:0009288">
    <property type="term" value="C:bacterial-type flagellum"/>
    <property type="evidence" value="ECO:0007669"/>
    <property type="project" value="InterPro"/>
</dbReference>
<keyword evidence="7" id="KW-1005">Bacterial flagellum biogenesis</keyword>
<dbReference type="GO" id="GO:0015031">
    <property type="term" value="P:protein transport"/>
    <property type="evidence" value="ECO:0007669"/>
    <property type="project" value="UniProtKB-KW"/>
</dbReference>
<evidence type="ECO:0000256" key="9">
    <source>
        <dbReference type="ARBA" id="ARBA00023136"/>
    </source>
</evidence>
<dbReference type="GO" id="GO:0006935">
    <property type="term" value="P:chemotaxis"/>
    <property type="evidence" value="ECO:0007669"/>
    <property type="project" value="UniProtKB-KW"/>
</dbReference>
<keyword evidence="12" id="KW-0969">Cilium</keyword>
<keyword evidence="6" id="KW-0145">Chemotaxis</keyword>
<organism evidence="12 13">
    <name type="scientific">Zhongshania marina</name>
    <dbReference type="NCBI Taxonomy" id="2304603"/>
    <lineage>
        <taxon>Bacteria</taxon>
        <taxon>Pseudomonadati</taxon>
        <taxon>Pseudomonadota</taxon>
        <taxon>Gammaproteobacteria</taxon>
        <taxon>Cellvibrionales</taxon>
        <taxon>Spongiibacteraceae</taxon>
        <taxon>Zhongshania</taxon>
    </lineage>
</organism>
<keyword evidence="8" id="KW-0653">Protein transport</keyword>
<dbReference type="NCBIfam" id="TIGR02473">
    <property type="entry name" value="flagell_FliJ"/>
    <property type="match status" value="1"/>
</dbReference>
<proteinExistence type="inferred from homology"/>
<dbReference type="GO" id="GO:0044781">
    <property type="term" value="P:bacterial-type flagellum organization"/>
    <property type="evidence" value="ECO:0007669"/>
    <property type="project" value="UniProtKB-KW"/>
</dbReference>
<dbReference type="OrthoDB" id="6465096at2"/>
<reference evidence="12" key="1">
    <citation type="submission" date="2018-01" db="EMBL/GenBank/DDBJ databases">
        <authorList>
            <person name="Yu X.-D."/>
        </authorList>
    </citation>
    <scope>NUCLEOTIDE SEQUENCE</scope>
    <source>
        <strain evidence="12">ZX-21</strain>
    </source>
</reference>
<gene>
    <name evidence="12" type="primary">fliJ</name>
    <name evidence="12" type="ORF">C0068_15080</name>
</gene>
<keyword evidence="12" id="KW-0966">Cell projection</keyword>
<dbReference type="GO" id="GO:0005886">
    <property type="term" value="C:plasma membrane"/>
    <property type="evidence" value="ECO:0007669"/>
    <property type="project" value="UniProtKB-SubCell"/>
</dbReference>
<dbReference type="EMBL" id="PQGG01000034">
    <property type="protein sequence ID" value="POP51861.1"/>
    <property type="molecule type" value="Genomic_DNA"/>
</dbReference>
<evidence type="ECO:0000256" key="4">
    <source>
        <dbReference type="ARBA" id="ARBA00022448"/>
    </source>
</evidence>
<dbReference type="Gene3D" id="1.10.287.1700">
    <property type="match status" value="1"/>
</dbReference>
<feature type="region of interest" description="Disordered" evidence="11">
    <location>
        <begin position="1"/>
        <end position="29"/>
    </location>
</feature>
<dbReference type="Pfam" id="PF02050">
    <property type="entry name" value="FliJ"/>
    <property type="match status" value="1"/>
</dbReference>
<evidence type="ECO:0000256" key="3">
    <source>
        <dbReference type="ARBA" id="ARBA00020392"/>
    </source>
</evidence>
<evidence type="ECO:0000256" key="1">
    <source>
        <dbReference type="ARBA" id="ARBA00004413"/>
    </source>
</evidence>
<name>A0A2S4HDT5_9GAMM</name>
<accession>A0A2S4HDT5</accession>
<keyword evidence="9" id="KW-0472">Membrane</keyword>
<comment type="subcellular location">
    <subcellularLocation>
        <location evidence="1">Cell membrane</location>
        <topology evidence="1">Peripheral membrane protein</topology>
        <orientation evidence="1">Cytoplasmic side</orientation>
    </subcellularLocation>
</comment>
<keyword evidence="4" id="KW-0813">Transport</keyword>
<evidence type="ECO:0000256" key="2">
    <source>
        <dbReference type="ARBA" id="ARBA00010004"/>
    </source>
</evidence>